<dbReference type="OrthoDB" id="347018at2759"/>
<dbReference type="Proteomes" id="UP000220797">
    <property type="component" value="Unassembled WGS sequence"/>
</dbReference>
<dbReference type="PANTHER" id="PTHR11702">
    <property type="entry name" value="DEVELOPMENTALLY REGULATED GTP-BINDING PROTEIN-RELATED"/>
    <property type="match status" value="1"/>
</dbReference>
<keyword evidence="1" id="KW-0547">Nucleotide-binding</keyword>
<keyword evidence="5" id="KW-1185">Reference proteome</keyword>
<dbReference type="GeneID" id="39731365"/>
<dbReference type="GO" id="GO:0005525">
    <property type="term" value="F:GTP binding"/>
    <property type="evidence" value="ECO:0007669"/>
    <property type="project" value="UniProtKB-KW"/>
</dbReference>
<evidence type="ECO:0000313" key="4">
    <source>
        <dbReference type="EMBL" id="CRG95635.1"/>
    </source>
</evidence>
<dbReference type="AlphaFoldDB" id="A0A1J1GTR7"/>
<evidence type="ECO:0000256" key="1">
    <source>
        <dbReference type="ARBA" id="ARBA00023134"/>
    </source>
</evidence>
<dbReference type="GO" id="GO:0042254">
    <property type="term" value="P:ribosome biogenesis"/>
    <property type="evidence" value="ECO:0007669"/>
    <property type="project" value="UniProtKB-UniRule"/>
</dbReference>
<dbReference type="Pfam" id="PF01926">
    <property type="entry name" value="MMR_HSR1"/>
    <property type="match status" value="2"/>
</dbReference>
<dbReference type="InterPro" id="IPR006073">
    <property type="entry name" value="GTP-bd"/>
</dbReference>
<dbReference type="GO" id="GO:0005739">
    <property type="term" value="C:mitochondrion"/>
    <property type="evidence" value="ECO:0007669"/>
    <property type="project" value="TreeGrafter"/>
</dbReference>
<dbReference type="VEuPathDB" id="PlasmoDB:PGAL8A_00283200"/>
<organism evidence="4 5">
    <name type="scientific">Plasmodium gallinaceum</name>
    <dbReference type="NCBI Taxonomy" id="5849"/>
    <lineage>
        <taxon>Eukaryota</taxon>
        <taxon>Sar</taxon>
        <taxon>Alveolata</taxon>
        <taxon>Apicomplexa</taxon>
        <taxon>Aconoidasida</taxon>
        <taxon>Haemosporida</taxon>
        <taxon>Plasmodiidae</taxon>
        <taxon>Plasmodium</taxon>
        <taxon>Plasmodium (Haemamoeba)</taxon>
    </lineage>
</organism>
<dbReference type="PROSITE" id="PS51883">
    <property type="entry name" value="OBG"/>
    <property type="match status" value="1"/>
</dbReference>
<feature type="domain" description="OCT" evidence="2">
    <location>
        <begin position="604"/>
        <end position="684"/>
    </location>
</feature>
<protein>
    <submittedName>
        <fullName evidence="4">GTP-binding protein, putative</fullName>
    </submittedName>
</protein>
<proteinExistence type="predicted"/>
<dbReference type="InterPro" id="IPR036346">
    <property type="entry name" value="GTP-bd_prot_GTP1/OBG_C_sf"/>
</dbReference>
<dbReference type="InterPro" id="IPR045086">
    <property type="entry name" value="OBG_GTPase"/>
</dbReference>
<accession>A0A1J1GTR7</accession>
<reference evidence="4" key="1">
    <citation type="submission" date="2015-04" db="EMBL/GenBank/DDBJ databases">
        <authorList>
            <consortium name="Pathogen Informatics"/>
        </authorList>
    </citation>
    <scope>NUCLEOTIDE SEQUENCE [LARGE SCALE GENOMIC DNA]</scope>
    <source>
        <strain evidence="4">8A</strain>
    </source>
</reference>
<dbReference type="InterPro" id="IPR006169">
    <property type="entry name" value="GTP1_OBG_dom"/>
</dbReference>
<dbReference type="PROSITE" id="PS51881">
    <property type="entry name" value="OCT"/>
    <property type="match status" value="1"/>
</dbReference>
<gene>
    <name evidence="4" type="ORF">PGAL8A_00283200</name>
</gene>
<dbReference type="Gene3D" id="3.40.50.300">
    <property type="entry name" value="P-loop containing nucleotide triphosphate hydrolases"/>
    <property type="match status" value="2"/>
</dbReference>
<comment type="caution">
    <text evidence="4">The sequence shown here is derived from an EMBL/GenBank/DDBJ whole genome shotgun (WGS) entry which is preliminary data.</text>
</comment>
<dbReference type="InterPro" id="IPR036726">
    <property type="entry name" value="GTP1_OBG_dom_sf"/>
</dbReference>
<dbReference type="Pfam" id="PF01018">
    <property type="entry name" value="GTP1_OBG"/>
    <property type="match status" value="1"/>
</dbReference>
<dbReference type="SUPFAM" id="SSF102741">
    <property type="entry name" value="Obg GTP-binding protein C-terminal domain"/>
    <property type="match status" value="1"/>
</dbReference>
<dbReference type="Pfam" id="PF09269">
    <property type="entry name" value="DUF1967"/>
    <property type="match status" value="1"/>
</dbReference>
<dbReference type="PANTHER" id="PTHR11702:SF44">
    <property type="entry name" value="GTP-BINDING PROTEIN OBGC, CHLOROPLASTIC"/>
    <property type="match status" value="1"/>
</dbReference>
<feature type="domain" description="Obg" evidence="3">
    <location>
        <begin position="59"/>
        <end position="217"/>
    </location>
</feature>
<sequence>MLRRIFILLMFIYYEKVIKSFFLNFSKKKIFFLNSNKNKKLTIRQRYNNIYCNKKIKKNEFHDRCIINVKGGNGGDGVCCFTVFSQKKNKKYASGGAGGKGGDVFLVGDKKIDNFFNLKLKAFYYGENGKNGSNNNQIGKNGKDEYIYIPINTLIYSDEKKFINFISFDGQKILISKGGKGGKGNYSFRTRSLKIPFVCQYGEKMKEKKIYLKKIFFGDFSIIGYPNVGKSTLLNKITKANVKIANYSYTSKFPNLGIFECNKVKDELKIESINYSEYGLNKNNIDQNEITKSEIHENNMNNNELNKNEIHENNMNNNELNKNEIYKNDMNNNKLNKNEIYKNDMNDNELNKNEIYKNDMNNNELNENEIYKNDMNDNQLNENEIHENDMNENELSKNEIHENDMNENEIYKNDMNDNQLDKNEIYKNDMNENELNENEIYKNDMNDNEIKDIPKNNYTIIDFPGIIENLNEKKNNISYKYLEHLKNSKVLIYMFDINNNNIIENYKNIKSVLVKYDDCFKDKKEVIVLNKVDLYNDKENINLLINHLKENLNNDKIFYISALTGENVEKTMSEIVLNIDDQNTLKEFLKTLPKPIDIEKIENSDYYNPYDYKIYKYSENIYIIKGKYIENQANIFNFSKCDSSKIFMKMLDDLNINMKLKNIGAKEGDKIIVSNYSYSFDLDY</sequence>
<dbReference type="EMBL" id="CVMV01000045">
    <property type="protein sequence ID" value="CRG95635.1"/>
    <property type="molecule type" value="Genomic_DNA"/>
</dbReference>
<dbReference type="PRINTS" id="PR00326">
    <property type="entry name" value="GTP1OBG"/>
</dbReference>
<dbReference type="SUPFAM" id="SSF82051">
    <property type="entry name" value="Obg GTP-binding protein N-terminal domain"/>
    <property type="match status" value="1"/>
</dbReference>
<dbReference type="NCBIfam" id="TIGR03595">
    <property type="entry name" value="Obg_CgtA_exten"/>
    <property type="match status" value="1"/>
</dbReference>
<evidence type="ECO:0000259" key="3">
    <source>
        <dbReference type="PROSITE" id="PS51883"/>
    </source>
</evidence>
<dbReference type="InterPro" id="IPR027417">
    <property type="entry name" value="P-loop_NTPase"/>
</dbReference>
<evidence type="ECO:0000313" key="5">
    <source>
        <dbReference type="Proteomes" id="UP000220797"/>
    </source>
</evidence>
<dbReference type="Gene3D" id="2.70.210.12">
    <property type="entry name" value="GTP1/OBG domain"/>
    <property type="match status" value="1"/>
</dbReference>
<dbReference type="OMA" id="KNDMNDN"/>
<dbReference type="Gene3D" id="3.30.300.350">
    <property type="entry name" value="GTP-binding protein OBG, C-terminal domain"/>
    <property type="match status" value="1"/>
</dbReference>
<dbReference type="InterPro" id="IPR015349">
    <property type="entry name" value="OCT_dom"/>
</dbReference>
<dbReference type="RefSeq" id="XP_028528443.1">
    <property type="nucleotide sequence ID" value="XM_028671829.1"/>
</dbReference>
<keyword evidence="1" id="KW-0342">GTP-binding</keyword>
<name>A0A1J1GTR7_PLAGA</name>
<dbReference type="GO" id="GO:0003924">
    <property type="term" value="F:GTPase activity"/>
    <property type="evidence" value="ECO:0007669"/>
    <property type="project" value="InterPro"/>
</dbReference>
<dbReference type="SUPFAM" id="SSF52540">
    <property type="entry name" value="P-loop containing nucleoside triphosphate hydrolases"/>
    <property type="match status" value="1"/>
</dbReference>
<evidence type="ECO:0000259" key="2">
    <source>
        <dbReference type="PROSITE" id="PS51881"/>
    </source>
</evidence>